<dbReference type="EMBL" id="JAAWWB010000019">
    <property type="protein sequence ID" value="KAG6759928.1"/>
    <property type="molecule type" value="Genomic_DNA"/>
</dbReference>
<comment type="similarity">
    <text evidence="2">Belongs to the bacterial ribosomal protein bL32 family.</text>
</comment>
<keyword evidence="7" id="KW-1185">Reference proteome</keyword>
<dbReference type="OrthoDB" id="2014905at2759"/>
<name>A0A8X7YW33_POPTO</name>
<reference evidence="6" key="1">
    <citation type="journal article" date="2020" name="bioRxiv">
        <title>Hybrid origin of Populus tomentosa Carr. identified through genome sequencing and phylogenomic analysis.</title>
        <authorList>
            <person name="An X."/>
            <person name="Gao K."/>
            <person name="Chen Z."/>
            <person name="Li J."/>
            <person name="Yang X."/>
            <person name="Yang X."/>
            <person name="Zhou J."/>
            <person name="Guo T."/>
            <person name="Zhao T."/>
            <person name="Huang S."/>
            <person name="Miao D."/>
            <person name="Khan W.U."/>
            <person name="Rao P."/>
            <person name="Ye M."/>
            <person name="Lei B."/>
            <person name="Liao W."/>
            <person name="Wang J."/>
            <person name="Ji L."/>
            <person name="Li Y."/>
            <person name="Guo B."/>
            <person name="Mustafa N.S."/>
            <person name="Li S."/>
            <person name="Yun Q."/>
            <person name="Keller S.R."/>
            <person name="Mao J."/>
            <person name="Zhang R."/>
            <person name="Strauss S.H."/>
        </authorList>
    </citation>
    <scope>NUCLEOTIDE SEQUENCE</scope>
    <source>
        <strain evidence="6">GM15</strain>
        <tissue evidence="6">Leaf</tissue>
    </source>
</reference>
<comment type="subcellular location">
    <subcellularLocation>
        <location evidence="1">Mitochondrion</location>
    </subcellularLocation>
</comment>
<dbReference type="PANTHER" id="PTHR21026">
    <property type="entry name" value="39S RIBOSOMAL PROTEIN L32, MITOCHONDRIAL"/>
    <property type="match status" value="1"/>
</dbReference>
<dbReference type="GO" id="GO:0003735">
    <property type="term" value="F:structural constituent of ribosome"/>
    <property type="evidence" value="ECO:0007669"/>
    <property type="project" value="TreeGrafter"/>
</dbReference>
<dbReference type="PANTHER" id="PTHR21026:SF2">
    <property type="entry name" value="LARGE RIBOSOMAL SUBUNIT PROTEIN BL32M"/>
    <property type="match status" value="1"/>
</dbReference>
<protein>
    <submittedName>
        <fullName evidence="6">Uncharacterized protein</fullName>
    </submittedName>
</protein>
<dbReference type="Proteomes" id="UP000886885">
    <property type="component" value="Chromosome 10A"/>
</dbReference>
<evidence type="ECO:0000256" key="2">
    <source>
        <dbReference type="ARBA" id="ARBA00008560"/>
    </source>
</evidence>
<evidence type="ECO:0000256" key="4">
    <source>
        <dbReference type="ARBA" id="ARBA00023128"/>
    </source>
</evidence>
<keyword evidence="5" id="KW-0687">Ribonucleoprotein</keyword>
<keyword evidence="4" id="KW-0496">Mitochondrion</keyword>
<evidence type="ECO:0000256" key="1">
    <source>
        <dbReference type="ARBA" id="ARBA00004173"/>
    </source>
</evidence>
<keyword evidence="3" id="KW-0689">Ribosomal protein</keyword>
<comment type="caution">
    <text evidence="6">The sequence shown here is derived from an EMBL/GenBank/DDBJ whole genome shotgun (WGS) entry which is preliminary data.</text>
</comment>
<accession>A0A8X7YW33</accession>
<evidence type="ECO:0000313" key="6">
    <source>
        <dbReference type="EMBL" id="KAG6759928.1"/>
    </source>
</evidence>
<proteinExistence type="inferred from homology"/>
<dbReference type="AlphaFoldDB" id="A0A8X7YW33"/>
<dbReference type="GO" id="GO:0005762">
    <property type="term" value="C:mitochondrial large ribosomal subunit"/>
    <property type="evidence" value="ECO:0007669"/>
    <property type="project" value="TreeGrafter"/>
</dbReference>
<gene>
    <name evidence="6" type="ORF">POTOM_036424</name>
</gene>
<organism evidence="6 7">
    <name type="scientific">Populus tomentosa</name>
    <name type="common">Chinese white poplar</name>
    <dbReference type="NCBI Taxonomy" id="118781"/>
    <lineage>
        <taxon>Eukaryota</taxon>
        <taxon>Viridiplantae</taxon>
        <taxon>Streptophyta</taxon>
        <taxon>Embryophyta</taxon>
        <taxon>Tracheophyta</taxon>
        <taxon>Spermatophyta</taxon>
        <taxon>Magnoliopsida</taxon>
        <taxon>eudicotyledons</taxon>
        <taxon>Gunneridae</taxon>
        <taxon>Pentapetalae</taxon>
        <taxon>rosids</taxon>
        <taxon>fabids</taxon>
        <taxon>Malpighiales</taxon>
        <taxon>Salicaceae</taxon>
        <taxon>Saliceae</taxon>
        <taxon>Populus</taxon>
    </lineage>
</organism>
<dbReference type="InterPro" id="IPR051991">
    <property type="entry name" value="Mitoribosomal_protein_bL32"/>
</dbReference>
<evidence type="ECO:0000256" key="3">
    <source>
        <dbReference type="ARBA" id="ARBA00022980"/>
    </source>
</evidence>
<evidence type="ECO:0000313" key="7">
    <source>
        <dbReference type="Proteomes" id="UP000886885"/>
    </source>
</evidence>
<evidence type="ECO:0000256" key="5">
    <source>
        <dbReference type="ARBA" id="ARBA00023274"/>
    </source>
</evidence>
<sequence length="197" mass="21724">MALRLGMLKCAAEGNNGCRLGIRKWTHVVAMAPPLDGALESSIAAPQFTLPEFDANQDTSKNSSDFGFTFPGFSFGGSMELMAVPKRKFIYDALSDVLMPKFITYIRRVSFFLGDFDAIISLVPYFERDKVDRILSDVSPFYIGGFALSNQCWPEEFLSCEVTPHKRGVVVKLSCHTSTVAVETGGRMVSEIIEQSG</sequence>